<evidence type="ECO:0000313" key="2">
    <source>
        <dbReference type="EMBL" id="SFE29255.1"/>
    </source>
</evidence>
<accession>A0A1I1ZC35</accession>
<dbReference type="AlphaFoldDB" id="A0A1I1ZC35"/>
<dbReference type="EMBL" id="FOND01000003">
    <property type="protein sequence ID" value="SFE29255.1"/>
    <property type="molecule type" value="Genomic_DNA"/>
</dbReference>
<dbReference type="Proteomes" id="UP000198589">
    <property type="component" value="Unassembled WGS sequence"/>
</dbReference>
<organism evidence="2 3">
    <name type="scientific">Blastococcus tunisiensis</name>
    <dbReference type="NCBI Taxonomy" id="1798228"/>
    <lineage>
        <taxon>Bacteria</taxon>
        <taxon>Bacillati</taxon>
        <taxon>Actinomycetota</taxon>
        <taxon>Actinomycetes</taxon>
        <taxon>Geodermatophilales</taxon>
        <taxon>Geodermatophilaceae</taxon>
        <taxon>Blastococcus</taxon>
    </lineage>
</organism>
<reference evidence="3" key="1">
    <citation type="submission" date="2016-10" db="EMBL/GenBank/DDBJ databases">
        <authorList>
            <person name="Varghese N."/>
            <person name="Submissions S."/>
        </authorList>
    </citation>
    <scope>NUCLEOTIDE SEQUENCE [LARGE SCALE GENOMIC DNA]</scope>
    <source>
        <strain evidence="3">DSM 46838</strain>
    </source>
</reference>
<gene>
    <name evidence="2" type="ORF">SAMN05216574_10333</name>
</gene>
<name>A0A1I1ZC35_9ACTN</name>
<feature type="region of interest" description="Disordered" evidence="1">
    <location>
        <begin position="1"/>
        <end position="29"/>
    </location>
</feature>
<evidence type="ECO:0000256" key="1">
    <source>
        <dbReference type="SAM" id="MobiDB-lite"/>
    </source>
</evidence>
<dbReference type="RefSeq" id="WP_175527095.1">
    <property type="nucleotide sequence ID" value="NZ_FOND01000003.1"/>
</dbReference>
<feature type="compositionally biased region" description="Acidic residues" evidence="1">
    <location>
        <begin position="1"/>
        <end position="11"/>
    </location>
</feature>
<proteinExistence type="predicted"/>
<keyword evidence="3" id="KW-1185">Reference proteome</keyword>
<protein>
    <submittedName>
        <fullName evidence="2">Uncharacterized protein</fullName>
    </submittedName>
</protein>
<sequence>MREAVDGDVDPDDVRHLMASPSGAPPPDEIVEETVDRLMTLAGLPGPEWPTDDDMPAG</sequence>
<evidence type="ECO:0000313" key="3">
    <source>
        <dbReference type="Proteomes" id="UP000198589"/>
    </source>
</evidence>